<feature type="transmembrane region" description="Helical" evidence="1">
    <location>
        <begin position="13"/>
        <end position="33"/>
    </location>
</feature>
<keyword evidence="1" id="KW-0812">Transmembrane</keyword>
<sequence>MIDWLNENVGADAATYIGTFAGIIGLFLGAKVINLKFKNQVNKIDNSKNHEQTLNVGSGNGFQSGGDMNVTIGSINSSEHEEEQAKKSHDLRIIEKIVELLPYEDTLHHVDLSYISGMPYEFARSLDRAEDFNGPKYKIYNPKVEAAKEEFLNAVYSFNEICISFLSVDHPQRKPLMVVPPFDWRNGPSEARYRELQSSLSDHATMLINKYKLFVEVYKSEGFISDKI</sequence>
<evidence type="ECO:0000313" key="5">
    <source>
        <dbReference type="Proteomes" id="UP000726136"/>
    </source>
</evidence>
<keyword evidence="1" id="KW-0472">Membrane</keyword>
<evidence type="ECO:0000313" key="4">
    <source>
        <dbReference type="Proteomes" id="UP000722957"/>
    </source>
</evidence>
<evidence type="ECO:0000313" key="3">
    <source>
        <dbReference type="EMBL" id="MBF4375179.1"/>
    </source>
</evidence>
<name>A0A241NL63_VIBAN</name>
<evidence type="ECO:0000313" key="2">
    <source>
        <dbReference type="EMBL" id="MBF4273488.1"/>
    </source>
</evidence>
<comment type="caution">
    <text evidence="2">The sequence shown here is derived from an EMBL/GenBank/DDBJ whole genome shotgun (WGS) entry which is preliminary data.</text>
</comment>
<organism evidence="2 4">
    <name type="scientific">Vibrio anguillarum</name>
    <name type="common">Listonella anguillarum</name>
    <dbReference type="NCBI Taxonomy" id="55601"/>
    <lineage>
        <taxon>Bacteria</taxon>
        <taxon>Pseudomonadati</taxon>
        <taxon>Pseudomonadota</taxon>
        <taxon>Gammaproteobacteria</taxon>
        <taxon>Vibrionales</taxon>
        <taxon>Vibrionaceae</taxon>
        <taxon>Vibrio</taxon>
    </lineage>
</organism>
<keyword evidence="1" id="KW-1133">Transmembrane helix</keyword>
<keyword evidence="5" id="KW-1185">Reference proteome</keyword>
<gene>
    <name evidence="2" type="ORF">EAY07_15940</name>
    <name evidence="3" type="ORF">EAY46_19185</name>
</gene>
<protein>
    <submittedName>
        <fullName evidence="2">Uncharacterized protein</fullName>
    </submittedName>
</protein>
<dbReference type="RefSeq" id="WP_013868614.1">
    <property type="nucleotide sequence ID" value="NZ_CP011465.1"/>
</dbReference>
<dbReference type="EMBL" id="RDOM01000052">
    <property type="protein sequence ID" value="MBF4273488.1"/>
    <property type="molecule type" value="Genomic_DNA"/>
</dbReference>
<dbReference type="AlphaFoldDB" id="A0A241NL63"/>
<dbReference type="KEGG" id="vau:VANGNB10_cII0366"/>
<dbReference type="Proteomes" id="UP000726136">
    <property type="component" value="Unassembled WGS sequence"/>
</dbReference>
<proteinExistence type="predicted"/>
<evidence type="ECO:0000256" key="1">
    <source>
        <dbReference type="SAM" id="Phobius"/>
    </source>
</evidence>
<dbReference type="Proteomes" id="UP000722957">
    <property type="component" value="Unassembled WGS sequence"/>
</dbReference>
<dbReference type="EMBL" id="RDPI01000057">
    <property type="protein sequence ID" value="MBF4375179.1"/>
    <property type="molecule type" value="Genomic_DNA"/>
</dbReference>
<reference evidence="4 5" key="1">
    <citation type="journal article" date="2021" name="PeerJ">
        <title>Analysis of 44 Vibrio anguillarum genomes reveals high genetic diversity.</title>
        <authorList>
            <person name="Hansen M.J."/>
            <person name="Dalsgaard I."/>
        </authorList>
    </citation>
    <scope>NUCLEOTIDE SEQUENCE [LARGE SCALE GENOMIC DNA]</scope>
    <source>
        <strain evidence="3 5">040915-1/1B</strain>
        <strain evidence="2 4">17-16730-2A</strain>
    </source>
</reference>
<accession>A0A241NL63</accession>